<dbReference type="EC" id="1.1.1.-" evidence="5"/>
<comment type="similarity">
    <text evidence="1 4">Belongs to the short-chain dehydrogenases/reductases (SDR) family.</text>
</comment>
<dbReference type="PRINTS" id="PR00081">
    <property type="entry name" value="GDHRDH"/>
</dbReference>
<keyword evidence="2" id="KW-0521">NADP</keyword>
<dbReference type="PANTHER" id="PTHR43391:SF14">
    <property type="entry name" value="DEHYDROGENASE_REDUCTASE SDR FAMILY PROTEIN 7-LIKE"/>
    <property type="match status" value="1"/>
</dbReference>
<dbReference type="PANTHER" id="PTHR43391">
    <property type="entry name" value="RETINOL DEHYDROGENASE-RELATED"/>
    <property type="match status" value="1"/>
</dbReference>
<evidence type="ECO:0000256" key="2">
    <source>
        <dbReference type="ARBA" id="ARBA00022857"/>
    </source>
</evidence>
<accession>A0A3M2RGP3</accession>
<dbReference type="PROSITE" id="PS00061">
    <property type="entry name" value="ADH_SHORT"/>
    <property type="match status" value="1"/>
</dbReference>
<evidence type="ECO:0000313" key="5">
    <source>
        <dbReference type="EMBL" id="RMJ04480.1"/>
    </source>
</evidence>
<comment type="caution">
    <text evidence="5">The sequence shown here is derived from an EMBL/GenBank/DDBJ whole genome shotgun (WGS) entry which is preliminary data.</text>
</comment>
<name>A0A3M2RGP3_9GAMM</name>
<dbReference type="EMBL" id="QMDL01000002">
    <property type="protein sequence ID" value="RMJ04480.1"/>
    <property type="molecule type" value="Genomic_DNA"/>
</dbReference>
<dbReference type="GO" id="GO:0016491">
    <property type="term" value="F:oxidoreductase activity"/>
    <property type="evidence" value="ECO:0007669"/>
    <property type="project" value="UniProtKB-KW"/>
</dbReference>
<evidence type="ECO:0000256" key="3">
    <source>
        <dbReference type="ARBA" id="ARBA00023002"/>
    </source>
</evidence>
<gene>
    <name evidence="5" type="primary">ydfG_2</name>
    <name evidence="5" type="ORF">DOQ08_01803</name>
</gene>
<dbReference type="InterPro" id="IPR036291">
    <property type="entry name" value="NAD(P)-bd_dom_sf"/>
</dbReference>
<dbReference type="CDD" id="cd05233">
    <property type="entry name" value="SDR_c"/>
    <property type="match status" value="1"/>
</dbReference>
<keyword evidence="3 5" id="KW-0560">Oxidoreductase</keyword>
<dbReference type="PRINTS" id="PR00080">
    <property type="entry name" value="SDRFAMILY"/>
</dbReference>
<dbReference type="Pfam" id="PF00106">
    <property type="entry name" value="adh_short"/>
    <property type="match status" value="1"/>
</dbReference>
<keyword evidence="6" id="KW-1185">Reference proteome</keyword>
<reference evidence="5 6" key="1">
    <citation type="submission" date="2018-08" db="EMBL/GenBank/DDBJ databases">
        <title>Whole Genome Sequence of the Moderate Halophilic Marine Bacterium Marinobacter litoralis Sw-45.</title>
        <authorList>
            <person name="Musa H."/>
        </authorList>
    </citation>
    <scope>NUCLEOTIDE SEQUENCE [LARGE SCALE GENOMIC DNA]</scope>
    <source>
        <strain evidence="5 6">Sw-45</strain>
    </source>
</reference>
<dbReference type="Gene3D" id="3.40.50.720">
    <property type="entry name" value="NAD(P)-binding Rossmann-like Domain"/>
    <property type="match status" value="1"/>
</dbReference>
<evidence type="ECO:0000313" key="6">
    <source>
        <dbReference type="Proteomes" id="UP000265903"/>
    </source>
</evidence>
<dbReference type="AlphaFoldDB" id="A0A3M2RGP3"/>
<sequence>MLIMVTGAACGIGACIIEQAIQSGHSVIAADMNAEGLAKRWANQSAVRCETLDVRDNDQWQALFQRLASDQVKVDVLINGAGVLRSGRTGDLDSKDINLTLDVNVKGVIFGTNAAAAHMLSSGHRGHIINIGSLASLCAVPGNAVYATSKFAVRGFSIAAAGDLRRHGIAVSLVGPGPVKTAMLEQQRGDDNSALTFASSRALTPEDVAQAVLGPVLKKQPLEYFLPWQDKLLGRLSNAVPTFFLRMTRRAVERGRKNFESDNFR</sequence>
<dbReference type="OrthoDB" id="9775296at2"/>
<evidence type="ECO:0000256" key="1">
    <source>
        <dbReference type="ARBA" id="ARBA00006484"/>
    </source>
</evidence>
<organism evidence="5 6">
    <name type="scientific">Marinobacter litoralis</name>
    <dbReference type="NCBI Taxonomy" id="187981"/>
    <lineage>
        <taxon>Bacteria</taxon>
        <taxon>Pseudomonadati</taxon>
        <taxon>Pseudomonadota</taxon>
        <taxon>Gammaproteobacteria</taxon>
        <taxon>Pseudomonadales</taxon>
        <taxon>Marinobacteraceae</taxon>
        <taxon>Marinobacter</taxon>
    </lineage>
</organism>
<dbReference type="InterPro" id="IPR020904">
    <property type="entry name" value="Sc_DH/Rdtase_CS"/>
</dbReference>
<evidence type="ECO:0000256" key="4">
    <source>
        <dbReference type="RuleBase" id="RU000363"/>
    </source>
</evidence>
<dbReference type="SUPFAM" id="SSF51735">
    <property type="entry name" value="NAD(P)-binding Rossmann-fold domains"/>
    <property type="match status" value="1"/>
</dbReference>
<proteinExistence type="inferred from homology"/>
<dbReference type="Proteomes" id="UP000265903">
    <property type="component" value="Unassembled WGS sequence"/>
</dbReference>
<dbReference type="RefSeq" id="WP_114334553.1">
    <property type="nucleotide sequence ID" value="NZ_QMDL01000002.1"/>
</dbReference>
<dbReference type="InterPro" id="IPR002347">
    <property type="entry name" value="SDR_fam"/>
</dbReference>
<protein>
    <submittedName>
        <fullName evidence="5">NADP-dependent 3-hydroxy acid dehydrogenase YdfG</fullName>
        <ecNumber evidence="5">1.1.1.-</ecNumber>
    </submittedName>
</protein>